<dbReference type="RefSeq" id="WP_309311686.1">
    <property type="nucleotide sequence ID" value="NZ_CP133592.1"/>
</dbReference>
<name>A0AA51ULQ7_9EURY</name>
<dbReference type="Pfam" id="PF07885">
    <property type="entry name" value="Ion_trans_2"/>
    <property type="match status" value="1"/>
</dbReference>
<keyword evidence="1" id="KW-0812">Transmembrane</keyword>
<keyword evidence="1" id="KW-1133">Transmembrane helix</keyword>
<feature type="transmembrane region" description="Helical" evidence="1">
    <location>
        <begin position="56"/>
        <end position="78"/>
    </location>
</feature>
<keyword evidence="4" id="KW-1185">Reference proteome</keyword>
<feature type="transmembrane region" description="Helical" evidence="1">
    <location>
        <begin position="27"/>
        <end position="44"/>
    </location>
</feature>
<keyword evidence="1" id="KW-0472">Membrane</keyword>
<feature type="domain" description="Potassium channel" evidence="2">
    <location>
        <begin position="1"/>
        <end position="73"/>
    </location>
</feature>
<evidence type="ECO:0000313" key="3">
    <source>
        <dbReference type="EMBL" id="WMW25884.1"/>
    </source>
</evidence>
<dbReference type="AlphaFoldDB" id="A0AA51ULQ7"/>
<sequence>MLVLIVLSGILVYFIGGKEYGFSSLLIAVYWSFSTAFTIGYGDIVPHAGFAYTIGLFLPIFGYLLIIIPFLIIVLDILESFYCLLYTVVKD</sequence>
<evidence type="ECO:0000259" key="2">
    <source>
        <dbReference type="Pfam" id="PF07885"/>
    </source>
</evidence>
<dbReference type="Proteomes" id="UP001182908">
    <property type="component" value="Chromosome"/>
</dbReference>
<dbReference type="PRINTS" id="PR00169">
    <property type="entry name" value="KCHANNEL"/>
</dbReference>
<accession>A0AA51ULQ7</accession>
<gene>
    <name evidence="3" type="ORF">RE474_03975</name>
</gene>
<dbReference type="KEGG" id="mseb:RE474_03975"/>
<protein>
    <submittedName>
        <fullName evidence="3">Ion channel</fullName>
    </submittedName>
</protein>
<dbReference type="EMBL" id="CP133592">
    <property type="protein sequence ID" value="WMW25884.1"/>
    <property type="molecule type" value="Genomic_DNA"/>
</dbReference>
<evidence type="ECO:0000313" key="4">
    <source>
        <dbReference type="Proteomes" id="UP001182908"/>
    </source>
</evidence>
<dbReference type="Gene3D" id="1.10.287.70">
    <property type="match status" value="1"/>
</dbReference>
<reference evidence="3 4" key="1">
    <citation type="submission" date="2023-08" db="EMBL/GenBank/DDBJ databases">
        <title>Methanolobus mangrovi sp. nov. and Methanolobus sediminis sp. nov, two novel methylotrophic methanogens isolated from mangrove sediments in China.</title>
        <authorList>
            <person name="Zhou J."/>
        </authorList>
    </citation>
    <scope>NUCLEOTIDE SEQUENCE [LARGE SCALE GENOMIC DNA]</scope>
    <source>
        <strain evidence="3 4">FTZ6</strain>
    </source>
</reference>
<dbReference type="GeneID" id="84231846"/>
<proteinExistence type="predicted"/>
<dbReference type="InterPro" id="IPR013099">
    <property type="entry name" value="K_chnl_dom"/>
</dbReference>
<dbReference type="SUPFAM" id="SSF81324">
    <property type="entry name" value="Voltage-gated potassium channels"/>
    <property type="match status" value="1"/>
</dbReference>
<evidence type="ECO:0000256" key="1">
    <source>
        <dbReference type="SAM" id="Phobius"/>
    </source>
</evidence>
<organism evidence="3 4">
    <name type="scientific">Methanolobus sediminis</name>
    <dbReference type="NCBI Taxonomy" id="3072978"/>
    <lineage>
        <taxon>Archaea</taxon>
        <taxon>Methanobacteriati</taxon>
        <taxon>Methanobacteriota</taxon>
        <taxon>Stenosarchaea group</taxon>
        <taxon>Methanomicrobia</taxon>
        <taxon>Methanosarcinales</taxon>
        <taxon>Methanosarcinaceae</taxon>
        <taxon>Methanolobus</taxon>
    </lineage>
</organism>